<evidence type="ECO:0000259" key="7">
    <source>
        <dbReference type="Pfam" id="PF16874"/>
    </source>
</evidence>
<dbReference type="InterPro" id="IPR031704">
    <property type="entry name" value="Glyco_hydro_36_N"/>
</dbReference>
<dbReference type="Pfam" id="PF16874">
    <property type="entry name" value="Glyco_hydro_36C"/>
    <property type="match status" value="1"/>
</dbReference>
<dbReference type="InterPro" id="IPR038417">
    <property type="entry name" value="Alpga-gal_N_sf"/>
</dbReference>
<dbReference type="PRINTS" id="PR00743">
    <property type="entry name" value="GLHYDRLASE36"/>
</dbReference>
<reference evidence="9 10" key="1">
    <citation type="submission" date="2018-08" db="EMBL/GenBank/DDBJ databases">
        <title>A genome reference for cultivated species of the human gut microbiota.</title>
        <authorList>
            <person name="Zou Y."/>
            <person name="Xue W."/>
            <person name="Luo G."/>
        </authorList>
    </citation>
    <scope>NUCLEOTIDE SEQUENCE [LARGE SCALE GENOMIC DNA]</scope>
    <source>
        <strain evidence="9 10">OM02-16</strain>
    </source>
</reference>
<organism evidence="9 10">
    <name type="scientific">Dorea longicatena</name>
    <dbReference type="NCBI Taxonomy" id="88431"/>
    <lineage>
        <taxon>Bacteria</taxon>
        <taxon>Bacillati</taxon>
        <taxon>Bacillota</taxon>
        <taxon>Clostridia</taxon>
        <taxon>Lachnospirales</taxon>
        <taxon>Lachnospiraceae</taxon>
        <taxon>Dorea</taxon>
    </lineage>
</organism>
<protein>
    <recommendedName>
        <fullName evidence="2 5">Alpha-galactosidase</fullName>
        <ecNumber evidence="2 5">3.2.1.22</ecNumber>
    </recommendedName>
</protein>
<feature type="domain" description="Glycosyl hydrolase family 36 N-terminal" evidence="8">
    <location>
        <begin position="30"/>
        <end position="284"/>
    </location>
</feature>
<evidence type="ECO:0000256" key="4">
    <source>
        <dbReference type="ARBA" id="ARBA00023295"/>
    </source>
</evidence>
<dbReference type="InterPro" id="IPR031705">
    <property type="entry name" value="Glyco_hydro_36_C"/>
</dbReference>
<dbReference type="InterPro" id="IPR013780">
    <property type="entry name" value="Glyco_hydro_b"/>
</dbReference>
<evidence type="ECO:0000256" key="2">
    <source>
        <dbReference type="ARBA" id="ARBA00012755"/>
    </source>
</evidence>
<accession>A0A3E5GBY8</accession>
<evidence type="ECO:0000259" key="8">
    <source>
        <dbReference type="Pfam" id="PF16875"/>
    </source>
</evidence>
<dbReference type="InterPro" id="IPR000111">
    <property type="entry name" value="Glyco_hydro_27/36_CS"/>
</dbReference>
<feature type="active site" description="Nucleophile" evidence="6">
    <location>
        <position position="477"/>
    </location>
</feature>
<evidence type="ECO:0000313" key="9">
    <source>
        <dbReference type="EMBL" id="RGO32134.1"/>
    </source>
</evidence>
<comment type="similarity">
    <text evidence="5">Belongs to the glycosyl hydrolase.</text>
</comment>
<dbReference type="CDD" id="cd14791">
    <property type="entry name" value="GH36"/>
    <property type="match status" value="1"/>
</dbReference>
<dbReference type="PIRSF" id="PIRSF005536">
    <property type="entry name" value="Agal"/>
    <property type="match status" value="1"/>
</dbReference>
<evidence type="ECO:0000313" key="10">
    <source>
        <dbReference type="Proteomes" id="UP000261285"/>
    </source>
</evidence>
<name>A0A3E5GBY8_9FIRM</name>
<sequence length="735" mass="84596">MPIVYDKSRKIFHLQAGDTSYIMQIVKEKYLVHLYWGRRISSYHESRRIIWKDRGFAPNPDTSDRTFSLDTLPQEYPQTGNGDFRNPAYGIRQENGSRISNLEYIGYEISDGKPKLPGLPASSGSKKNVQTLKVYMEDAVAGLNVCLLYSVFASESVITRSVIFLNKGKKPLHLTKMLSMSVDIREDEFDVLTLYGAHNNERNMDRRPLSSGTVKIESLRGTSSPHQAPFMALLRKGADEDQGEVFAANFVYSGNFLAEVQVDPYRNIRFQMGMNPWNGEWKLEAGEMFQTPEVVMVYSKQGLGEMSRTFHKFYQNHLVRSPYAKKERPILINNWEATFFDFDEEKLLSLARKAASAGIELFVLDDGWFGHRDADDSSLGDWFVDKRKLPNGLKSLAEKIHDMGMQFGLWFEPEMISQDSELYRKHPDYVLHTEERPYTIGRGQLVLDLSRKEVCDYVIAAVRQILKDNPIDYVKWDMNRHLTDVGSMYFEPDRQGEITHRYVLGLYYIMDVLTSEFSEILFESCSSGGGRFDPGMLYYMPQTWCSDNTDAVCRMKIQYATSLTYPPITMGAHVSVVPNQQTGRVSPLATRGYVAMSGNFGYELDLGNLTDEELEYVKEQIQCYKMIRPVIQHGDFYRIRNPFNENLAAWNFVSQDQKRAVAFFFEILSQPAAPVRILKLKGLHPDKLYRRYDNGEIYSGDELMYCGISIPLKKEDFRGEMYCFEEIEKGEENGH</sequence>
<dbReference type="EC" id="3.2.1.22" evidence="2 5"/>
<dbReference type="InterPro" id="IPR002252">
    <property type="entry name" value="Glyco_hydro_36"/>
</dbReference>
<dbReference type="Pfam" id="PF02065">
    <property type="entry name" value="Melibiase"/>
    <property type="match status" value="1"/>
</dbReference>
<evidence type="ECO:0000256" key="5">
    <source>
        <dbReference type="PIRNR" id="PIRNR005536"/>
    </source>
</evidence>
<comment type="catalytic activity">
    <reaction evidence="1 5">
        <text>Hydrolysis of terminal, non-reducing alpha-D-galactose residues in alpha-D-galactosides, including galactose oligosaccharides, galactomannans and galactolipids.</text>
        <dbReference type="EC" id="3.2.1.22"/>
    </reaction>
</comment>
<dbReference type="Gene3D" id="2.60.40.1180">
    <property type="entry name" value="Golgi alpha-mannosidase II"/>
    <property type="match status" value="1"/>
</dbReference>
<dbReference type="Gene3D" id="2.70.98.60">
    <property type="entry name" value="alpha-galactosidase from lactobacil brevis"/>
    <property type="match status" value="1"/>
</dbReference>
<feature type="active site" description="Proton donor" evidence="6">
    <location>
        <position position="547"/>
    </location>
</feature>
<dbReference type="Pfam" id="PF16875">
    <property type="entry name" value="Glyco_hydro_36N"/>
    <property type="match status" value="1"/>
</dbReference>
<dbReference type="PANTHER" id="PTHR43053">
    <property type="entry name" value="GLYCOSIDASE FAMILY 31"/>
    <property type="match status" value="1"/>
</dbReference>
<evidence type="ECO:0000256" key="6">
    <source>
        <dbReference type="PIRSR" id="PIRSR005536-1"/>
    </source>
</evidence>
<dbReference type="PROSITE" id="PS00512">
    <property type="entry name" value="ALPHA_GALACTOSIDASE"/>
    <property type="match status" value="1"/>
</dbReference>
<dbReference type="Proteomes" id="UP000261285">
    <property type="component" value="Unassembled WGS sequence"/>
</dbReference>
<dbReference type="AlphaFoldDB" id="A0A3E5GBY8"/>
<feature type="domain" description="Glycosyl hydrolase family 36 C-terminal" evidence="7">
    <location>
        <begin position="648"/>
        <end position="723"/>
    </location>
</feature>
<gene>
    <name evidence="9" type="ORF">DXB16_08815</name>
</gene>
<dbReference type="GO" id="GO:0016052">
    <property type="term" value="P:carbohydrate catabolic process"/>
    <property type="evidence" value="ECO:0007669"/>
    <property type="project" value="InterPro"/>
</dbReference>
<dbReference type="GO" id="GO:0004557">
    <property type="term" value="F:alpha-galactosidase activity"/>
    <property type="evidence" value="ECO:0007669"/>
    <property type="project" value="UniProtKB-UniRule"/>
</dbReference>
<dbReference type="Gene3D" id="3.20.20.70">
    <property type="entry name" value="Aldolase class I"/>
    <property type="match status" value="1"/>
</dbReference>
<dbReference type="InterPro" id="IPR050985">
    <property type="entry name" value="Alpha-glycosidase_related"/>
</dbReference>
<dbReference type="SUPFAM" id="SSF51445">
    <property type="entry name" value="(Trans)glycosidases"/>
    <property type="match status" value="1"/>
</dbReference>
<proteinExistence type="inferred from homology"/>
<dbReference type="PANTHER" id="PTHR43053:SF3">
    <property type="entry name" value="ALPHA-GALACTOSIDASE C-RELATED"/>
    <property type="match status" value="1"/>
</dbReference>
<dbReference type="RefSeq" id="WP_117598072.1">
    <property type="nucleotide sequence ID" value="NZ_CABMEZ010000008.1"/>
</dbReference>
<dbReference type="InterPro" id="IPR017853">
    <property type="entry name" value="GH"/>
</dbReference>
<keyword evidence="3 5" id="KW-0378">Hydrolase</keyword>
<dbReference type="FunFam" id="3.20.20.70:FF:000118">
    <property type="entry name" value="Alpha-galactosidase"/>
    <property type="match status" value="1"/>
</dbReference>
<dbReference type="EMBL" id="QSVN01000008">
    <property type="protein sequence ID" value="RGO32134.1"/>
    <property type="molecule type" value="Genomic_DNA"/>
</dbReference>
<keyword evidence="4 5" id="KW-0326">Glycosidase</keyword>
<evidence type="ECO:0000256" key="3">
    <source>
        <dbReference type="ARBA" id="ARBA00022801"/>
    </source>
</evidence>
<evidence type="ECO:0000256" key="1">
    <source>
        <dbReference type="ARBA" id="ARBA00001255"/>
    </source>
</evidence>
<dbReference type="InterPro" id="IPR013785">
    <property type="entry name" value="Aldolase_TIM"/>
</dbReference>
<comment type="caution">
    <text evidence="9">The sequence shown here is derived from an EMBL/GenBank/DDBJ whole genome shotgun (WGS) entry which is preliminary data.</text>
</comment>